<dbReference type="GO" id="GO:0003677">
    <property type="term" value="F:DNA binding"/>
    <property type="evidence" value="ECO:0007669"/>
    <property type="project" value="UniProtKB-KW"/>
</dbReference>
<feature type="domain" description="Response regulatory" evidence="2">
    <location>
        <begin position="5"/>
        <end position="119"/>
    </location>
</feature>
<proteinExistence type="predicted"/>
<protein>
    <submittedName>
        <fullName evidence="4">LytTR family DNA-binding domain-containing protein</fullName>
    </submittedName>
</protein>
<keyword evidence="1" id="KW-0597">Phosphoprotein</keyword>
<dbReference type="InterPro" id="IPR046947">
    <property type="entry name" value="LytR-like"/>
</dbReference>
<keyword evidence="5" id="KW-1185">Reference proteome</keyword>
<dbReference type="RefSeq" id="WP_338778535.1">
    <property type="nucleotide sequence ID" value="NZ_CP147407.1"/>
</dbReference>
<feature type="modified residue" description="4-aspartylphosphate" evidence="1">
    <location>
        <position position="56"/>
    </location>
</feature>
<dbReference type="PANTHER" id="PTHR37299:SF1">
    <property type="entry name" value="STAGE 0 SPORULATION PROTEIN A HOMOLOG"/>
    <property type="match status" value="1"/>
</dbReference>
<dbReference type="SUPFAM" id="SSF52172">
    <property type="entry name" value="CheY-like"/>
    <property type="match status" value="1"/>
</dbReference>
<organism evidence="4 5">
    <name type="scientific">Metabacillus sediminis</name>
    <dbReference type="NCBI Taxonomy" id="3117746"/>
    <lineage>
        <taxon>Bacteria</taxon>
        <taxon>Bacillati</taxon>
        <taxon>Bacillota</taxon>
        <taxon>Bacilli</taxon>
        <taxon>Bacillales</taxon>
        <taxon>Bacillaceae</taxon>
        <taxon>Metabacillus</taxon>
    </lineage>
</organism>
<dbReference type="Proteomes" id="UP001377337">
    <property type="component" value="Chromosome"/>
</dbReference>
<accession>A0ABZ2NH17</accession>
<evidence type="ECO:0000259" key="2">
    <source>
        <dbReference type="PROSITE" id="PS50110"/>
    </source>
</evidence>
<dbReference type="SMART" id="SM00448">
    <property type="entry name" value="REC"/>
    <property type="match status" value="1"/>
</dbReference>
<evidence type="ECO:0000256" key="1">
    <source>
        <dbReference type="PROSITE-ProRule" id="PRU00169"/>
    </source>
</evidence>
<evidence type="ECO:0000313" key="4">
    <source>
        <dbReference type="EMBL" id="WXB96510.1"/>
    </source>
</evidence>
<gene>
    <name evidence="4" type="ORF">WCV65_18555</name>
</gene>
<keyword evidence="4" id="KW-0238">DNA-binding</keyword>
<reference evidence="4 5" key="1">
    <citation type="submission" date="2024-02" db="EMBL/GenBank/DDBJ databases">
        <title>Seven novel Bacillus-like species.</title>
        <authorList>
            <person name="Liu G."/>
        </authorList>
    </citation>
    <scope>NUCLEOTIDE SEQUENCE [LARGE SCALE GENOMIC DNA]</scope>
    <source>
        <strain evidence="4 5">FJAT-52054</strain>
    </source>
</reference>
<evidence type="ECO:0000313" key="5">
    <source>
        <dbReference type="Proteomes" id="UP001377337"/>
    </source>
</evidence>
<dbReference type="PROSITE" id="PS50110">
    <property type="entry name" value="RESPONSE_REGULATORY"/>
    <property type="match status" value="1"/>
</dbReference>
<dbReference type="Gene3D" id="2.40.50.1020">
    <property type="entry name" value="LytTr DNA-binding domain"/>
    <property type="match status" value="1"/>
</dbReference>
<name>A0ABZ2NH17_9BACI</name>
<dbReference type="InterPro" id="IPR011006">
    <property type="entry name" value="CheY-like_superfamily"/>
</dbReference>
<dbReference type="Pfam" id="PF04397">
    <property type="entry name" value="LytTR"/>
    <property type="match status" value="1"/>
</dbReference>
<evidence type="ECO:0000259" key="3">
    <source>
        <dbReference type="PROSITE" id="PS50930"/>
    </source>
</evidence>
<dbReference type="PANTHER" id="PTHR37299">
    <property type="entry name" value="TRANSCRIPTIONAL REGULATOR-RELATED"/>
    <property type="match status" value="1"/>
</dbReference>
<dbReference type="Gene3D" id="3.40.50.2300">
    <property type="match status" value="1"/>
</dbReference>
<dbReference type="Pfam" id="PF00072">
    <property type="entry name" value="Response_reg"/>
    <property type="match status" value="1"/>
</dbReference>
<dbReference type="CDD" id="cd17536">
    <property type="entry name" value="REC_YesN-like"/>
    <property type="match status" value="1"/>
</dbReference>
<dbReference type="PROSITE" id="PS50930">
    <property type="entry name" value="HTH_LYTTR"/>
    <property type="match status" value="1"/>
</dbReference>
<dbReference type="InterPro" id="IPR001789">
    <property type="entry name" value="Sig_transdc_resp-reg_receiver"/>
</dbReference>
<dbReference type="SMART" id="SM00850">
    <property type="entry name" value="LytTR"/>
    <property type="match status" value="1"/>
</dbReference>
<sequence>MRTLRIVIADDKLESLEIIQHYIDQSEDFKVEGICRDGLELIEKIQYSSPDLILADINMPKKNGIDAIKECLQINPDLKFIFITGYDDYAVEAFNLSAVDYIVKPVKPVRLFTALYKAKNLLERHAVSLPSPHKRLSLKSAGSIYYIPFNDIIFIEKLGKKCFVHTPSQVYETYEGIKTLYERLDHSFFLSHRSYAINLNRVSHITPRNETYQVFFSGYLHHAYISKLKINEFHSKLSLFI</sequence>
<dbReference type="EMBL" id="CP147407">
    <property type="protein sequence ID" value="WXB96510.1"/>
    <property type="molecule type" value="Genomic_DNA"/>
</dbReference>
<dbReference type="InterPro" id="IPR007492">
    <property type="entry name" value="LytTR_DNA-bd_dom"/>
</dbReference>
<feature type="domain" description="HTH LytTR-type" evidence="3">
    <location>
        <begin position="136"/>
        <end position="239"/>
    </location>
</feature>